<feature type="region of interest" description="Disordered" evidence="1">
    <location>
        <begin position="137"/>
        <end position="166"/>
    </location>
</feature>
<evidence type="ECO:0000313" key="3">
    <source>
        <dbReference type="Proteomes" id="UP001209803"/>
    </source>
</evidence>
<evidence type="ECO:0000256" key="1">
    <source>
        <dbReference type="SAM" id="MobiDB-lite"/>
    </source>
</evidence>
<accession>A0ABY8F5S3</accession>
<proteinExistence type="predicted"/>
<feature type="compositionally biased region" description="Basic and acidic residues" evidence="1">
    <location>
        <begin position="142"/>
        <end position="153"/>
    </location>
</feature>
<organism evidence="2 3">
    <name type="scientific">Roseibium porphyridii</name>
    <dbReference type="NCBI Taxonomy" id="2866279"/>
    <lineage>
        <taxon>Bacteria</taxon>
        <taxon>Pseudomonadati</taxon>
        <taxon>Pseudomonadota</taxon>
        <taxon>Alphaproteobacteria</taxon>
        <taxon>Hyphomicrobiales</taxon>
        <taxon>Stappiaceae</taxon>
        <taxon>Roseibium</taxon>
    </lineage>
</organism>
<feature type="compositionally biased region" description="Basic residues" evidence="1">
    <location>
        <begin position="157"/>
        <end position="166"/>
    </location>
</feature>
<gene>
    <name evidence="2" type="ORF">K1718_04275</name>
</gene>
<dbReference type="EMBL" id="CP120863">
    <property type="protein sequence ID" value="WFE90576.1"/>
    <property type="molecule type" value="Genomic_DNA"/>
</dbReference>
<evidence type="ECO:0000313" key="2">
    <source>
        <dbReference type="EMBL" id="WFE90576.1"/>
    </source>
</evidence>
<keyword evidence="3" id="KW-1185">Reference proteome</keyword>
<dbReference type="Proteomes" id="UP001209803">
    <property type="component" value="Chromosome"/>
</dbReference>
<reference evidence="2 3" key="1">
    <citation type="submission" date="2023-03" db="EMBL/GenBank/DDBJ databases">
        <title>Roseibium porphyridii sp. nov. and Roseibium rhodosorbium sp. nov. isolated from marine algae, Porphyridium cruentum and Rhodosorus marinus, respectively.</title>
        <authorList>
            <person name="Lee M.W."/>
            <person name="Choi B.J."/>
            <person name="Lee J.K."/>
            <person name="Choi D.G."/>
            <person name="Baek J.H."/>
            <person name="Bayburt H."/>
            <person name="Kim J.M."/>
            <person name="Han D.M."/>
            <person name="Kim K.H."/>
            <person name="Jeon C.O."/>
        </authorList>
    </citation>
    <scope>NUCLEOTIDE SEQUENCE [LARGE SCALE GENOMIC DNA]</scope>
    <source>
        <strain evidence="2 3">KMA01</strain>
    </source>
</reference>
<sequence length="166" mass="18793">MATKRNAGAFDFGFTMPEWPMPNFSNWAFAEREDRIEAKAVASFQKMGKTALTHAEQAFDDHMEFVSHRLHEDFECAKSLSQCTMPEESMATLQAFYTRMATEYQEHFEKQAALFRNSFSENAAAVEELNETALESVNELSKAAEESLEEAKPAKTSTRRKAASKT</sequence>
<dbReference type="RefSeq" id="WP_152499717.1">
    <property type="nucleotide sequence ID" value="NZ_CP120863.1"/>
</dbReference>
<name>A0ABY8F5S3_9HYPH</name>
<evidence type="ECO:0008006" key="4">
    <source>
        <dbReference type="Google" id="ProtNLM"/>
    </source>
</evidence>
<protein>
    <recommendedName>
        <fullName evidence="4">Phasin family protein</fullName>
    </recommendedName>
</protein>